<organism evidence="2 3">
    <name type="scientific">Penicillium daleae</name>
    <dbReference type="NCBI Taxonomy" id="63821"/>
    <lineage>
        <taxon>Eukaryota</taxon>
        <taxon>Fungi</taxon>
        <taxon>Dikarya</taxon>
        <taxon>Ascomycota</taxon>
        <taxon>Pezizomycotina</taxon>
        <taxon>Eurotiomycetes</taxon>
        <taxon>Eurotiomycetidae</taxon>
        <taxon>Eurotiales</taxon>
        <taxon>Aspergillaceae</taxon>
        <taxon>Penicillium</taxon>
    </lineage>
</organism>
<dbReference type="RefSeq" id="XP_056769986.1">
    <property type="nucleotide sequence ID" value="XM_056905879.1"/>
</dbReference>
<keyword evidence="1" id="KW-0732">Signal</keyword>
<dbReference type="EMBL" id="JAPVEA010000002">
    <property type="protein sequence ID" value="KAJ5460944.1"/>
    <property type="molecule type" value="Genomic_DNA"/>
</dbReference>
<feature type="signal peptide" evidence="1">
    <location>
        <begin position="1"/>
        <end position="19"/>
    </location>
</feature>
<comment type="caution">
    <text evidence="2">The sequence shown here is derived from an EMBL/GenBank/DDBJ whole genome shotgun (WGS) entry which is preliminary data.</text>
</comment>
<protein>
    <submittedName>
        <fullName evidence="2">Uncharacterized protein</fullName>
    </submittedName>
</protein>
<proteinExistence type="predicted"/>
<dbReference type="GeneID" id="81596122"/>
<evidence type="ECO:0000313" key="3">
    <source>
        <dbReference type="Proteomes" id="UP001213681"/>
    </source>
</evidence>
<sequence>MPSYIALIAAGLLAAGASALPSQSDDSCATVIPAHLPPLITPKFAPLPTPSCVISGKTIHSTQLEGCLIFNSTISNATVTGSTIVYSTVVNSTVLDSSASTVTFNSANLTAMDVQNSKISGSYLSLGDNNQSGELRDIKLSFLQLQE</sequence>
<dbReference type="SUPFAM" id="SSF141571">
    <property type="entry name" value="Pentapeptide repeat-like"/>
    <property type="match status" value="1"/>
</dbReference>
<evidence type="ECO:0000256" key="1">
    <source>
        <dbReference type="SAM" id="SignalP"/>
    </source>
</evidence>
<name>A0AAD6G5Y0_9EURO</name>
<dbReference type="AlphaFoldDB" id="A0AAD6G5Y0"/>
<feature type="chain" id="PRO_5042135499" evidence="1">
    <location>
        <begin position="20"/>
        <end position="147"/>
    </location>
</feature>
<dbReference type="Proteomes" id="UP001213681">
    <property type="component" value="Unassembled WGS sequence"/>
</dbReference>
<accession>A0AAD6G5Y0</accession>
<keyword evidence="3" id="KW-1185">Reference proteome</keyword>
<reference evidence="2" key="2">
    <citation type="journal article" date="2023" name="IMA Fungus">
        <title>Comparative genomic study of the Penicillium genus elucidates a diverse pangenome and 15 lateral gene transfer events.</title>
        <authorList>
            <person name="Petersen C."/>
            <person name="Sorensen T."/>
            <person name="Nielsen M.R."/>
            <person name="Sondergaard T.E."/>
            <person name="Sorensen J.L."/>
            <person name="Fitzpatrick D.A."/>
            <person name="Frisvad J.C."/>
            <person name="Nielsen K.L."/>
        </authorList>
    </citation>
    <scope>NUCLEOTIDE SEQUENCE</scope>
    <source>
        <strain evidence="2">IBT 16125</strain>
    </source>
</reference>
<reference evidence="2" key="1">
    <citation type="submission" date="2022-12" db="EMBL/GenBank/DDBJ databases">
        <authorList>
            <person name="Petersen C."/>
        </authorList>
    </citation>
    <scope>NUCLEOTIDE SEQUENCE</scope>
    <source>
        <strain evidence="2">IBT 16125</strain>
    </source>
</reference>
<dbReference type="Gene3D" id="2.160.20.80">
    <property type="entry name" value="E3 ubiquitin-protein ligase SopA"/>
    <property type="match status" value="1"/>
</dbReference>
<evidence type="ECO:0000313" key="2">
    <source>
        <dbReference type="EMBL" id="KAJ5460944.1"/>
    </source>
</evidence>
<gene>
    <name evidence="2" type="ORF">N7458_002496</name>
</gene>